<protein>
    <submittedName>
        <fullName evidence="1">Uncharacterized protein</fullName>
    </submittedName>
</protein>
<evidence type="ECO:0000313" key="1">
    <source>
        <dbReference type="EMBL" id="QRG81471.1"/>
    </source>
</evidence>
<dbReference type="AlphaFoldDB" id="A0AA92R6A7"/>
<reference evidence="1 2" key="1">
    <citation type="submission" date="2021-01" db="EMBL/GenBank/DDBJ databases">
        <title>Characterization of a novel blaVMB-2- harboring plasmid in Vibrio diabolicus.</title>
        <authorList>
            <person name="Liu M."/>
        </authorList>
    </citation>
    <scope>NUCLEOTIDE SEQUENCE [LARGE SCALE GENOMIC DNA]</scope>
    <source>
        <strain evidence="1 2">SLV18</strain>
        <plasmid evidence="1 2">pSLV18-213K</plasmid>
    </source>
</reference>
<accession>A0AA92R6A7</accession>
<proteinExistence type="predicted"/>
<geneLocation type="plasmid" evidence="1 2">
    <name>pSLV18-213K</name>
</geneLocation>
<dbReference type="RefSeq" id="WP_203346296.1">
    <property type="nucleotide sequence ID" value="NZ_CP069194.1"/>
</dbReference>
<dbReference type="EMBL" id="CP069194">
    <property type="protein sequence ID" value="QRG81471.1"/>
    <property type="molecule type" value="Genomic_DNA"/>
</dbReference>
<evidence type="ECO:0000313" key="2">
    <source>
        <dbReference type="Proteomes" id="UP000596337"/>
    </source>
</evidence>
<gene>
    <name evidence="1" type="ORF">JOS67_00395</name>
</gene>
<sequence length="243" mass="27146">MKKAKNNLLTVLSISCLLGIVEPAHGMGLRSFVALPVEKDGAVVRFVYEHSHDVDTDVLSANVAYGLSANQTLLLGLSYRLSPSGTDQQGDLSILYRHTLWQQDRQSGTSRLGLLGGAIIPTENGRDGAFQAGFVFTHFQDRNEFDVDALYQAGIEDRPASGRYDVSWQYRLSPANRPDWGIPPELNSVLELNGRWQENDGTVHQITAGLQWVHQQWVIEGGIVQDLNATKDWHYLLSTRFHF</sequence>
<name>A0AA92R6A7_9VIBR</name>
<dbReference type="PROSITE" id="PS51257">
    <property type="entry name" value="PROKAR_LIPOPROTEIN"/>
    <property type="match status" value="1"/>
</dbReference>
<organism evidence="1 2">
    <name type="scientific">Vibrio diabolicus</name>
    <dbReference type="NCBI Taxonomy" id="50719"/>
    <lineage>
        <taxon>Bacteria</taxon>
        <taxon>Pseudomonadati</taxon>
        <taxon>Pseudomonadota</taxon>
        <taxon>Gammaproteobacteria</taxon>
        <taxon>Vibrionales</taxon>
        <taxon>Vibrionaceae</taxon>
        <taxon>Vibrio</taxon>
        <taxon>Vibrio diabolicus subgroup</taxon>
    </lineage>
</organism>
<dbReference type="Proteomes" id="UP000596337">
    <property type="component" value="Plasmid pSLV18-213K"/>
</dbReference>
<keyword evidence="1" id="KW-0614">Plasmid</keyword>